<dbReference type="PANTHER" id="PTHR30474:SF1">
    <property type="entry name" value="PEPTIDOGLYCAN GLYCOSYLTRANSFERASE MRDB"/>
    <property type="match status" value="1"/>
</dbReference>
<dbReference type="InterPro" id="IPR001182">
    <property type="entry name" value="FtsW/RodA"/>
</dbReference>
<dbReference type="AlphaFoldDB" id="A0A1M7XWK8"/>
<evidence type="ECO:0000313" key="8">
    <source>
        <dbReference type="Proteomes" id="UP000184612"/>
    </source>
</evidence>
<feature type="transmembrane region" description="Helical" evidence="6">
    <location>
        <begin position="164"/>
        <end position="187"/>
    </location>
</feature>
<keyword evidence="5 6" id="KW-0472">Membrane</keyword>
<name>A0A1M7XWK8_9FIRM</name>
<dbReference type="RefSeq" id="WP_073586872.1">
    <property type="nucleotide sequence ID" value="NZ_FRFD01000003.1"/>
</dbReference>
<organism evidence="7 8">
    <name type="scientific">Anaerocolumna xylanovorans DSM 12503</name>
    <dbReference type="NCBI Taxonomy" id="1121345"/>
    <lineage>
        <taxon>Bacteria</taxon>
        <taxon>Bacillati</taxon>
        <taxon>Bacillota</taxon>
        <taxon>Clostridia</taxon>
        <taxon>Lachnospirales</taxon>
        <taxon>Lachnospiraceae</taxon>
        <taxon>Anaerocolumna</taxon>
    </lineage>
</organism>
<dbReference type="STRING" id="1121345.SAMN02745217_00112"/>
<dbReference type="GO" id="GO:0005886">
    <property type="term" value="C:plasma membrane"/>
    <property type="evidence" value="ECO:0007669"/>
    <property type="project" value="TreeGrafter"/>
</dbReference>
<feature type="transmembrane region" description="Helical" evidence="6">
    <location>
        <begin position="409"/>
        <end position="426"/>
    </location>
</feature>
<keyword evidence="4 6" id="KW-1133">Transmembrane helix</keyword>
<feature type="transmembrane region" description="Helical" evidence="6">
    <location>
        <begin position="338"/>
        <end position="361"/>
    </location>
</feature>
<dbReference type="OrthoDB" id="9802195at2"/>
<evidence type="ECO:0000256" key="1">
    <source>
        <dbReference type="ARBA" id="ARBA00004141"/>
    </source>
</evidence>
<keyword evidence="7" id="KW-0132">Cell division</keyword>
<evidence type="ECO:0000256" key="3">
    <source>
        <dbReference type="ARBA" id="ARBA00022960"/>
    </source>
</evidence>
<dbReference type="GO" id="GO:0032153">
    <property type="term" value="C:cell division site"/>
    <property type="evidence" value="ECO:0007669"/>
    <property type="project" value="TreeGrafter"/>
</dbReference>
<accession>A0A1M7XWK8</accession>
<reference evidence="7 8" key="1">
    <citation type="submission" date="2016-12" db="EMBL/GenBank/DDBJ databases">
        <authorList>
            <person name="Song W.-J."/>
            <person name="Kurnit D.M."/>
        </authorList>
    </citation>
    <scope>NUCLEOTIDE SEQUENCE [LARGE SCALE GENOMIC DNA]</scope>
    <source>
        <strain evidence="7 8">DSM 12503</strain>
    </source>
</reference>
<dbReference type="Proteomes" id="UP000184612">
    <property type="component" value="Unassembled WGS sequence"/>
</dbReference>
<dbReference type="GO" id="GO:0015648">
    <property type="term" value="F:lipid-linked peptidoglycan transporter activity"/>
    <property type="evidence" value="ECO:0007669"/>
    <property type="project" value="TreeGrafter"/>
</dbReference>
<feature type="transmembrane region" description="Helical" evidence="6">
    <location>
        <begin position="140"/>
        <end position="158"/>
    </location>
</feature>
<evidence type="ECO:0000256" key="2">
    <source>
        <dbReference type="ARBA" id="ARBA00022692"/>
    </source>
</evidence>
<feature type="transmembrane region" description="Helical" evidence="6">
    <location>
        <begin position="80"/>
        <end position="99"/>
    </location>
</feature>
<sequence length="466" mass="51925">MQPFEEIKKYSKTVCEQIRWKKAHSMIAEEIENHICDQRDAYISEGEEEETATRNAITQMGDAVTVGMELDKTHKSKPQWVLISLTIILMLIGAGVSYLTNTFWNSPGSFHIFPFIVALAAFLITYFLDFSVLGKYPKQCYLLTLVIGMLGLMLSSQINGRAWFVWAGNSVSLAYLSLLFPLTYSLFIYTMRNKGARGIIFCGIAYIPYAIILLLIPTATGFVLYTLTALILLCAAIARGWFGVSKKLGMLFVLFPAGCAAALSCVWCVFNAYRISRISILLHPYSDPKGYQTILIRELMSNAAFTGKGTIPQKYGENPLSMSFFGTDFALTALTHHYGWIAFLGVVMIFTVFSILGFHYVSKQRSVLGLMVSLSILLTFVMQAAIYIIDNLGYGLLSALSLPLVSYGKAALLINSGLIGFMLSVFRTGDIVKDGYKPYKKPGSFIVYEDGKLIIDLTMRKTYKEN</sequence>
<dbReference type="InterPro" id="IPR047928">
    <property type="entry name" value="Perm_prefix_1"/>
</dbReference>
<keyword evidence="2 6" id="KW-0812">Transmembrane</keyword>
<proteinExistence type="predicted"/>
<dbReference type="PANTHER" id="PTHR30474">
    <property type="entry name" value="CELL CYCLE PROTEIN"/>
    <property type="match status" value="1"/>
</dbReference>
<feature type="transmembrane region" description="Helical" evidence="6">
    <location>
        <begin position="222"/>
        <end position="242"/>
    </location>
</feature>
<evidence type="ECO:0000256" key="5">
    <source>
        <dbReference type="ARBA" id="ARBA00023136"/>
    </source>
</evidence>
<keyword evidence="8" id="KW-1185">Reference proteome</keyword>
<evidence type="ECO:0000256" key="4">
    <source>
        <dbReference type="ARBA" id="ARBA00022989"/>
    </source>
</evidence>
<dbReference type="GO" id="GO:0051301">
    <property type="term" value="P:cell division"/>
    <property type="evidence" value="ECO:0007669"/>
    <property type="project" value="UniProtKB-KW"/>
</dbReference>
<evidence type="ECO:0000256" key="6">
    <source>
        <dbReference type="SAM" id="Phobius"/>
    </source>
</evidence>
<dbReference type="GO" id="GO:0008360">
    <property type="term" value="P:regulation of cell shape"/>
    <property type="evidence" value="ECO:0007669"/>
    <property type="project" value="UniProtKB-KW"/>
</dbReference>
<keyword evidence="3" id="KW-0133">Cell shape</keyword>
<keyword evidence="7" id="KW-0131">Cell cycle</keyword>
<feature type="transmembrane region" description="Helical" evidence="6">
    <location>
        <begin position="199"/>
        <end position="216"/>
    </location>
</feature>
<feature type="transmembrane region" description="Helical" evidence="6">
    <location>
        <begin position="111"/>
        <end position="128"/>
    </location>
</feature>
<feature type="transmembrane region" description="Helical" evidence="6">
    <location>
        <begin position="249"/>
        <end position="273"/>
    </location>
</feature>
<feature type="transmembrane region" description="Helical" evidence="6">
    <location>
        <begin position="368"/>
        <end position="389"/>
    </location>
</feature>
<protein>
    <submittedName>
        <fullName evidence="7">Cell division protein FtsW, lipid II flippase</fullName>
    </submittedName>
</protein>
<evidence type="ECO:0000313" key="7">
    <source>
        <dbReference type="EMBL" id="SHO43161.1"/>
    </source>
</evidence>
<dbReference type="NCBIfam" id="NF038403">
    <property type="entry name" value="perm_prefix_1"/>
    <property type="match status" value="1"/>
</dbReference>
<gene>
    <name evidence="7" type="ORF">SAMN02745217_00112</name>
</gene>
<dbReference type="Pfam" id="PF01098">
    <property type="entry name" value="FTSW_RODA_SPOVE"/>
    <property type="match status" value="1"/>
</dbReference>
<comment type="subcellular location">
    <subcellularLocation>
        <location evidence="1">Membrane</location>
        <topology evidence="1">Multi-pass membrane protein</topology>
    </subcellularLocation>
</comment>
<dbReference type="EMBL" id="FRFD01000003">
    <property type="protein sequence ID" value="SHO43161.1"/>
    <property type="molecule type" value="Genomic_DNA"/>
</dbReference>